<gene>
    <name evidence="1" type="ORF">MSAN_02252700</name>
</gene>
<organism evidence="1 2">
    <name type="scientific">Mycena sanguinolenta</name>
    <dbReference type="NCBI Taxonomy" id="230812"/>
    <lineage>
        <taxon>Eukaryota</taxon>
        <taxon>Fungi</taxon>
        <taxon>Dikarya</taxon>
        <taxon>Basidiomycota</taxon>
        <taxon>Agaricomycotina</taxon>
        <taxon>Agaricomycetes</taxon>
        <taxon>Agaricomycetidae</taxon>
        <taxon>Agaricales</taxon>
        <taxon>Marasmiineae</taxon>
        <taxon>Mycenaceae</taxon>
        <taxon>Mycena</taxon>
    </lineage>
</organism>
<sequence>MQAPSGGLPSHRHPCVAFKLMQEVQCRRPLFNRTSGAALPLTGAVGAGALLSCRRPIYSRFFRGKTAYAMGKVGMSVLTKGLAMDWQREGKHDMAITSIWPTSAIESAATLAASNDPEQRQDLRHPAIFSDAIRAMLAAPPATVNGLLDTDEDFLRNYAGVTDFSRYSLVPGTNPRRIMPAGFPLARGC</sequence>
<reference evidence="1" key="1">
    <citation type="submission" date="2020-05" db="EMBL/GenBank/DDBJ databases">
        <title>Mycena genomes resolve the evolution of fungal bioluminescence.</title>
        <authorList>
            <person name="Tsai I.J."/>
        </authorList>
    </citation>
    <scope>NUCLEOTIDE SEQUENCE</scope>
    <source>
        <strain evidence="1">160909Yilan</strain>
    </source>
</reference>
<dbReference type="Gene3D" id="3.40.50.720">
    <property type="entry name" value="NAD(P)-binding Rossmann-like Domain"/>
    <property type="match status" value="1"/>
</dbReference>
<protein>
    <submittedName>
        <fullName evidence="1">Short chain dehydrogenase</fullName>
    </submittedName>
</protein>
<dbReference type="EMBL" id="JACAZH010000033">
    <property type="protein sequence ID" value="KAF7337787.1"/>
    <property type="molecule type" value="Genomic_DNA"/>
</dbReference>
<evidence type="ECO:0000313" key="2">
    <source>
        <dbReference type="Proteomes" id="UP000623467"/>
    </source>
</evidence>
<accession>A0A8H6XB32</accession>
<evidence type="ECO:0000313" key="1">
    <source>
        <dbReference type="EMBL" id="KAF7337787.1"/>
    </source>
</evidence>
<dbReference type="Proteomes" id="UP000623467">
    <property type="component" value="Unassembled WGS sequence"/>
</dbReference>
<comment type="caution">
    <text evidence="1">The sequence shown here is derived from an EMBL/GenBank/DDBJ whole genome shotgun (WGS) entry which is preliminary data.</text>
</comment>
<dbReference type="AlphaFoldDB" id="A0A8H6XB32"/>
<dbReference type="PANTHER" id="PTHR42808:SF4">
    <property type="entry name" value="SHORT CHAIN DEHYDROGENASE"/>
    <property type="match status" value="1"/>
</dbReference>
<proteinExistence type="predicted"/>
<dbReference type="OrthoDB" id="5327538at2759"/>
<dbReference type="InterPro" id="IPR051935">
    <property type="entry name" value="HSDL2"/>
</dbReference>
<dbReference type="PANTHER" id="PTHR42808">
    <property type="entry name" value="HYDROXYSTEROID DEHYDROGENASE-LIKE PROTEIN 2"/>
    <property type="match status" value="1"/>
</dbReference>
<keyword evidence="2" id="KW-1185">Reference proteome</keyword>
<name>A0A8H6XB32_9AGAR</name>